<dbReference type="Proteomes" id="UP000204095">
    <property type="component" value="Segment"/>
</dbReference>
<dbReference type="KEGG" id="vg:5469764"/>
<feature type="compositionally biased region" description="Polar residues" evidence="1">
    <location>
        <begin position="56"/>
        <end position="69"/>
    </location>
</feature>
<gene>
    <name evidence="2" type="primary">n028R</name>
    <name evidence="2" type="ORF">FR483_n028R</name>
</gene>
<dbReference type="GeneID" id="5469764"/>
<accession>A7J682</accession>
<evidence type="ECO:0000313" key="3">
    <source>
        <dbReference type="Proteomes" id="UP000204095"/>
    </source>
</evidence>
<evidence type="ECO:0000256" key="1">
    <source>
        <dbReference type="SAM" id="MobiDB-lite"/>
    </source>
</evidence>
<sequence length="76" mass="8278">MAPYLMAVSVMKSFCLEGLHAAGNSRRNTGVNRMRMQAVFPSGVFPNKLMRNCSPSSPLLQSVGNTVSDVMSDDRL</sequence>
<evidence type="ECO:0000313" key="2">
    <source>
        <dbReference type="EMBL" id="ABT15313.1"/>
    </source>
</evidence>
<dbReference type="EMBL" id="DQ890022">
    <property type="protein sequence ID" value="ABT15313.1"/>
    <property type="molecule type" value="Genomic_DNA"/>
</dbReference>
<proteinExistence type="predicted"/>
<dbReference type="RefSeq" id="YP_001425660.1">
    <property type="nucleotide sequence ID" value="NC_008603.1"/>
</dbReference>
<organism evidence="2 3">
    <name type="scientific">Paramecium bursaria Chlorella virus FR483</name>
    <name type="common">PBCV-FR483</name>
    <dbReference type="NCBI Taxonomy" id="399781"/>
    <lineage>
        <taxon>Viruses</taxon>
        <taxon>Varidnaviria</taxon>
        <taxon>Bamfordvirae</taxon>
        <taxon>Nucleocytoviricota</taxon>
        <taxon>Megaviricetes</taxon>
        <taxon>Algavirales</taxon>
        <taxon>Phycodnaviridae</taxon>
        <taxon>Chlorovirus</taxon>
        <taxon>Chlorovirus conductrix</taxon>
        <taxon>Paramecium bursaria Chlorella virus A1</taxon>
    </lineage>
</organism>
<name>A7J682_PBCVF</name>
<protein>
    <submittedName>
        <fullName evidence="2">Uncharacterized protein n028R</fullName>
    </submittedName>
</protein>
<feature type="region of interest" description="Disordered" evidence="1">
    <location>
        <begin position="56"/>
        <end position="76"/>
    </location>
</feature>
<reference evidence="2 3" key="1">
    <citation type="journal article" date="2007" name="Virology">
        <title>Sequence and annotation of the 314-kb MT325 and the 321-kb FR483 viruses that infect Chlorella Pbi.</title>
        <authorList>
            <person name="Fitzgerald L.A."/>
            <person name="Graves M.V."/>
            <person name="Li X."/>
            <person name="Feldblyum T."/>
            <person name="Hartigan J."/>
            <person name="Van Etten J.L."/>
        </authorList>
    </citation>
    <scope>NUCLEOTIDE SEQUENCE [LARGE SCALE GENOMIC DNA]</scope>
    <source>
        <strain evidence="2 3">FR483</strain>
    </source>
</reference>
<organismHost>
    <name type="scientific">Paramecium bursaria</name>
    <dbReference type="NCBI Taxonomy" id="74790"/>
</organismHost>